<dbReference type="VEuPathDB" id="FungiDB:L203_06469"/>
<protein>
    <submittedName>
        <fullName evidence="3">Uncharacterized protein</fullName>
    </submittedName>
</protein>
<reference evidence="3" key="2">
    <citation type="journal article" date="2022" name="Elife">
        <title>Obligate sexual reproduction of a homothallic fungus closely related to the Cryptococcus pathogenic species complex.</title>
        <authorList>
            <person name="Passer A.R."/>
            <person name="Clancey S.A."/>
            <person name="Shea T."/>
            <person name="David-Palma M."/>
            <person name="Averette A.F."/>
            <person name="Boekhout T."/>
            <person name="Porcel B.M."/>
            <person name="Nowrousian M."/>
            <person name="Cuomo C.A."/>
            <person name="Sun S."/>
            <person name="Heitman J."/>
            <person name="Coelho M.A."/>
        </authorList>
    </citation>
    <scope>NUCLEOTIDE SEQUENCE</scope>
    <source>
        <strain evidence="3">CBS 7841</strain>
    </source>
</reference>
<dbReference type="OrthoDB" id="2432613at2759"/>
<evidence type="ECO:0000313" key="3">
    <source>
        <dbReference type="EMBL" id="WVN88949.1"/>
    </source>
</evidence>
<keyword evidence="4" id="KW-1185">Reference proteome</keyword>
<sequence>MFSKSILAIALSPLFARAIITPTSPDSSTVVKVGDTIKALWTVDSVDRWNNVQIQLMTGSNLAMVPLATVASGVDGTTASSYSFKAPDVSPYSKIYFLQFTNGGSMSNTTWTTRFTIASSDGSTTEPEHSDVSNGQTVQWGTGSLLSSVDTNSTSSSNSSSSSSLTKTGAVSTASVSSDVSSTHATSSESGSMSDVKTPSTESKTTSNTTSSAKANSSSPSGAGRLEIGLFTLLTVVAVAATI</sequence>
<dbReference type="Proteomes" id="UP000094043">
    <property type="component" value="Chromosome 5"/>
</dbReference>
<dbReference type="RefSeq" id="XP_066069649.1">
    <property type="nucleotide sequence ID" value="XM_066213552.1"/>
</dbReference>
<evidence type="ECO:0000313" key="4">
    <source>
        <dbReference type="Proteomes" id="UP000094043"/>
    </source>
</evidence>
<proteinExistence type="predicted"/>
<organism evidence="3 4">
    <name type="scientific">Cryptococcus depauperatus CBS 7841</name>
    <dbReference type="NCBI Taxonomy" id="1295531"/>
    <lineage>
        <taxon>Eukaryota</taxon>
        <taxon>Fungi</taxon>
        <taxon>Dikarya</taxon>
        <taxon>Basidiomycota</taxon>
        <taxon>Agaricomycotina</taxon>
        <taxon>Tremellomycetes</taxon>
        <taxon>Tremellales</taxon>
        <taxon>Cryptococcaceae</taxon>
        <taxon>Cryptococcus</taxon>
    </lineage>
</organism>
<reference evidence="3" key="1">
    <citation type="submission" date="2016-06" db="EMBL/GenBank/DDBJ databases">
        <authorList>
            <person name="Cuomo C."/>
            <person name="Litvintseva A."/>
            <person name="Heitman J."/>
            <person name="Chen Y."/>
            <person name="Sun S."/>
            <person name="Springer D."/>
            <person name="Dromer F."/>
            <person name="Young S."/>
            <person name="Zeng Q."/>
            <person name="Chapman S."/>
            <person name="Gujja S."/>
            <person name="Saif S."/>
            <person name="Birren B."/>
        </authorList>
    </citation>
    <scope>NUCLEOTIDE SEQUENCE</scope>
    <source>
        <strain evidence="3">CBS 7841</strain>
    </source>
</reference>
<evidence type="ECO:0000256" key="1">
    <source>
        <dbReference type="SAM" id="MobiDB-lite"/>
    </source>
</evidence>
<dbReference type="AlphaFoldDB" id="A0A1E3HH79"/>
<dbReference type="InterPro" id="IPR052982">
    <property type="entry name" value="SRP1/TIP1-like"/>
</dbReference>
<feature type="chain" id="PRO_5044211047" evidence="2">
    <location>
        <begin position="19"/>
        <end position="243"/>
    </location>
</feature>
<feature type="signal peptide" evidence="2">
    <location>
        <begin position="1"/>
        <end position="18"/>
    </location>
</feature>
<reference evidence="3" key="3">
    <citation type="submission" date="2024-01" db="EMBL/GenBank/DDBJ databases">
        <authorList>
            <person name="Coelho M.A."/>
            <person name="David-Palma M."/>
            <person name="Shea T."/>
            <person name="Sun S."/>
            <person name="Cuomo C.A."/>
            <person name="Heitman J."/>
        </authorList>
    </citation>
    <scope>NUCLEOTIDE SEQUENCE</scope>
    <source>
        <strain evidence="3">CBS 7841</strain>
    </source>
</reference>
<accession>A0A1E3HH79</accession>
<name>A0A1E3HH79_9TREE</name>
<gene>
    <name evidence="3" type="ORF">L203_104164</name>
</gene>
<dbReference type="PANTHER" id="PTHR40633:SF1">
    <property type="entry name" value="GPI ANCHORED SERINE-THREONINE RICH PROTEIN (AFU_ORTHOLOGUE AFUA_1G03630)"/>
    <property type="match status" value="1"/>
</dbReference>
<feature type="region of interest" description="Disordered" evidence="1">
    <location>
        <begin position="143"/>
        <end position="221"/>
    </location>
</feature>
<feature type="compositionally biased region" description="Low complexity" evidence="1">
    <location>
        <begin position="144"/>
        <end position="221"/>
    </location>
</feature>
<keyword evidence="2" id="KW-0732">Signal</keyword>
<dbReference type="EMBL" id="CP143788">
    <property type="protein sequence ID" value="WVN88949.1"/>
    <property type="molecule type" value="Genomic_DNA"/>
</dbReference>
<evidence type="ECO:0000256" key="2">
    <source>
        <dbReference type="SAM" id="SignalP"/>
    </source>
</evidence>
<dbReference type="PANTHER" id="PTHR40633">
    <property type="entry name" value="MATRIX PROTEIN, PUTATIVE (AFU_ORTHOLOGUE AFUA_8G05410)-RELATED"/>
    <property type="match status" value="1"/>
</dbReference>
<feature type="region of interest" description="Disordered" evidence="1">
    <location>
        <begin position="119"/>
        <end position="138"/>
    </location>
</feature>
<dbReference type="KEGG" id="cdep:91088374"/>
<dbReference type="GeneID" id="91088374"/>